<dbReference type="InterPro" id="IPR027417">
    <property type="entry name" value="P-loop_NTPase"/>
</dbReference>
<keyword evidence="7" id="KW-0067">ATP-binding</keyword>
<evidence type="ECO:0000313" key="14">
    <source>
        <dbReference type="Proteomes" id="UP001238603"/>
    </source>
</evidence>
<evidence type="ECO:0000256" key="2">
    <source>
        <dbReference type="ARBA" id="ARBA00022515"/>
    </source>
</evidence>
<evidence type="ECO:0000256" key="7">
    <source>
        <dbReference type="ARBA" id="ARBA00022840"/>
    </source>
</evidence>
<dbReference type="InterPro" id="IPR007693">
    <property type="entry name" value="DNA_helicase_DnaB-like_N"/>
</dbReference>
<gene>
    <name evidence="13" type="ORF">QRD43_20565</name>
</gene>
<keyword evidence="14" id="KW-1185">Reference proteome</keyword>
<dbReference type="GO" id="GO:0016787">
    <property type="term" value="F:hydrolase activity"/>
    <property type="evidence" value="ECO:0007669"/>
    <property type="project" value="UniProtKB-KW"/>
</dbReference>
<name>A0ABT7LN68_9BURK</name>
<dbReference type="SUPFAM" id="SSF48024">
    <property type="entry name" value="N-terminal domain of DnaB helicase"/>
    <property type="match status" value="1"/>
</dbReference>
<comment type="similarity">
    <text evidence="1">Belongs to the helicase family. DnaB subfamily.</text>
</comment>
<accession>A0ABT7LN68</accession>
<dbReference type="InterPro" id="IPR007694">
    <property type="entry name" value="DNA_helicase_DnaB-like_C"/>
</dbReference>
<dbReference type="RefSeq" id="WP_285984383.1">
    <property type="nucleotide sequence ID" value="NZ_JASVDS010000008.1"/>
</dbReference>
<keyword evidence="8" id="KW-0238">DNA-binding</keyword>
<dbReference type="InterPro" id="IPR036185">
    <property type="entry name" value="DNA_heli_DnaB-like_N_sf"/>
</dbReference>
<organism evidence="13 14">
    <name type="scientific">Roseateles subflavus</name>
    <dbReference type="NCBI Taxonomy" id="3053353"/>
    <lineage>
        <taxon>Bacteria</taxon>
        <taxon>Pseudomonadati</taxon>
        <taxon>Pseudomonadota</taxon>
        <taxon>Betaproteobacteria</taxon>
        <taxon>Burkholderiales</taxon>
        <taxon>Sphaerotilaceae</taxon>
        <taxon>Roseateles</taxon>
    </lineage>
</organism>
<keyword evidence="5 13" id="KW-0378">Hydrolase</keyword>
<reference evidence="13 14" key="1">
    <citation type="submission" date="2023-06" db="EMBL/GenBank/DDBJ databases">
        <title>Pelomonas sp. APW6 16S ribosomal RNA gene genome sequencing and assembly.</title>
        <authorList>
            <person name="Woo H."/>
        </authorList>
    </citation>
    <scope>NUCLEOTIDE SEQUENCE [LARGE SCALE GENOMIC DNA]</scope>
    <source>
        <strain evidence="13 14">APW6</strain>
    </source>
</reference>
<keyword evidence="4" id="KW-0547">Nucleotide-binding</keyword>
<evidence type="ECO:0000256" key="11">
    <source>
        <dbReference type="ARBA" id="ARBA00048954"/>
    </source>
</evidence>
<evidence type="ECO:0000256" key="6">
    <source>
        <dbReference type="ARBA" id="ARBA00022806"/>
    </source>
</evidence>
<comment type="catalytic activity">
    <reaction evidence="11">
        <text>ATP + H2O = ADP + phosphate + H(+)</text>
        <dbReference type="Rhea" id="RHEA:13065"/>
        <dbReference type="ChEBI" id="CHEBI:15377"/>
        <dbReference type="ChEBI" id="CHEBI:15378"/>
        <dbReference type="ChEBI" id="CHEBI:30616"/>
        <dbReference type="ChEBI" id="CHEBI:43474"/>
        <dbReference type="ChEBI" id="CHEBI:456216"/>
        <dbReference type="EC" id="5.6.2.3"/>
    </reaction>
</comment>
<sequence length="463" mass="51069">MTAAQQHPDPTSPLAGDFEESTVYSEESERLAIAIMLNPNREKLHNRLFELLCDSDFHIEQHQAIWSVIATLRNAGLPFDVTAINDAGRRQDKFLGGAIYLSQLLDEPIARAASDQAVEVAAGRIKEFSLLRRLQASLQQGLALCRTGQSFSQAASFVEDDLQNLMRSSKTSRSGPQPMSAFCDSIMAKIQAKLDGEVPEDSTPTGFPELDSVIGGLLPETLTVVAGRPAMGKTAWGDAVLQHISVDRKRPTLLFSLEMTGVAVATRGLARHSYIPIPKLKSGELEEHQWSQFAASIDALCQSPAYIDDSPGLTLSEIRSRARAFVAAYPGATIMIDYLQLVASDKQNVDRQKHISEVSLGLKLLARQLRCPIVALSQLNRGLEQRANKRPMLSDLRESGQIEQDAEVILFLYRDEVYNPDTPDRGITEVIVGKNRDGETKTVKMSFEGATMRFRELGTHNHD</sequence>
<dbReference type="Proteomes" id="UP001238603">
    <property type="component" value="Unassembled WGS sequence"/>
</dbReference>
<evidence type="ECO:0000256" key="5">
    <source>
        <dbReference type="ARBA" id="ARBA00022801"/>
    </source>
</evidence>
<keyword evidence="2" id="KW-0639">Primosome</keyword>
<dbReference type="PANTHER" id="PTHR30153">
    <property type="entry name" value="REPLICATIVE DNA HELICASE DNAB"/>
    <property type="match status" value="1"/>
</dbReference>
<keyword evidence="9" id="KW-0413">Isomerase</keyword>
<keyword evidence="3" id="KW-0235">DNA replication</keyword>
<keyword evidence="6 13" id="KW-0347">Helicase</keyword>
<dbReference type="CDD" id="cd00984">
    <property type="entry name" value="DnaB_C"/>
    <property type="match status" value="1"/>
</dbReference>
<dbReference type="PROSITE" id="PS51199">
    <property type="entry name" value="SF4_HELICASE"/>
    <property type="match status" value="1"/>
</dbReference>
<dbReference type="PANTHER" id="PTHR30153:SF2">
    <property type="entry name" value="REPLICATIVE DNA HELICASE"/>
    <property type="match status" value="1"/>
</dbReference>
<evidence type="ECO:0000256" key="9">
    <source>
        <dbReference type="ARBA" id="ARBA00023235"/>
    </source>
</evidence>
<dbReference type="SUPFAM" id="SSF52540">
    <property type="entry name" value="P-loop containing nucleoside triphosphate hydrolases"/>
    <property type="match status" value="1"/>
</dbReference>
<evidence type="ECO:0000256" key="8">
    <source>
        <dbReference type="ARBA" id="ARBA00023125"/>
    </source>
</evidence>
<dbReference type="EMBL" id="JASVDS010000008">
    <property type="protein sequence ID" value="MDL5034307.1"/>
    <property type="molecule type" value="Genomic_DNA"/>
</dbReference>
<dbReference type="Pfam" id="PF00772">
    <property type="entry name" value="DnaB"/>
    <property type="match status" value="1"/>
</dbReference>
<dbReference type="InterPro" id="IPR016136">
    <property type="entry name" value="DNA_helicase_N/primase_C"/>
</dbReference>
<protein>
    <recommendedName>
        <fullName evidence="10">DNA 5'-3' helicase</fullName>
        <ecNumber evidence="10">5.6.2.3</ecNumber>
    </recommendedName>
</protein>
<dbReference type="GO" id="GO:0003678">
    <property type="term" value="F:DNA helicase activity"/>
    <property type="evidence" value="ECO:0007669"/>
    <property type="project" value="UniProtKB-EC"/>
</dbReference>
<comment type="caution">
    <text evidence="13">The sequence shown here is derived from an EMBL/GenBank/DDBJ whole genome shotgun (WGS) entry which is preliminary data.</text>
</comment>
<evidence type="ECO:0000313" key="13">
    <source>
        <dbReference type="EMBL" id="MDL5034307.1"/>
    </source>
</evidence>
<dbReference type="Gene3D" id="1.10.860.10">
    <property type="entry name" value="DNAb Helicase, Chain A"/>
    <property type="match status" value="1"/>
</dbReference>
<dbReference type="EC" id="5.6.2.3" evidence="10"/>
<proteinExistence type="inferred from homology"/>
<evidence type="ECO:0000256" key="4">
    <source>
        <dbReference type="ARBA" id="ARBA00022741"/>
    </source>
</evidence>
<dbReference type="Gene3D" id="3.40.50.300">
    <property type="entry name" value="P-loop containing nucleotide triphosphate hydrolases"/>
    <property type="match status" value="1"/>
</dbReference>
<evidence type="ECO:0000256" key="3">
    <source>
        <dbReference type="ARBA" id="ARBA00022705"/>
    </source>
</evidence>
<evidence type="ECO:0000256" key="10">
    <source>
        <dbReference type="ARBA" id="ARBA00044969"/>
    </source>
</evidence>
<evidence type="ECO:0000259" key="12">
    <source>
        <dbReference type="PROSITE" id="PS51199"/>
    </source>
</evidence>
<dbReference type="Pfam" id="PF03796">
    <property type="entry name" value="DnaB_C"/>
    <property type="match status" value="1"/>
</dbReference>
<evidence type="ECO:0000256" key="1">
    <source>
        <dbReference type="ARBA" id="ARBA00008428"/>
    </source>
</evidence>
<feature type="domain" description="SF4 helicase" evidence="12">
    <location>
        <begin position="196"/>
        <end position="461"/>
    </location>
</feature>